<dbReference type="PANTHER" id="PTHR41694">
    <property type="entry name" value="ENDOGENOUS RETROVIRUS GROUP K MEMBER POL PROTEIN"/>
    <property type="match status" value="1"/>
</dbReference>
<evidence type="ECO:0000313" key="10">
    <source>
        <dbReference type="EMBL" id="NWQ72020.1"/>
    </source>
</evidence>
<evidence type="ECO:0000259" key="9">
    <source>
        <dbReference type="PROSITE" id="PS50878"/>
    </source>
</evidence>
<keyword evidence="3" id="KW-0808">Transferase</keyword>
<dbReference type="SUPFAM" id="SSF56672">
    <property type="entry name" value="DNA/RNA polymerases"/>
    <property type="match status" value="1"/>
</dbReference>
<organism evidence="10 11">
    <name type="scientific">Neopipo cinnamomea</name>
    <dbReference type="NCBI Taxonomy" id="456388"/>
    <lineage>
        <taxon>Eukaryota</taxon>
        <taxon>Metazoa</taxon>
        <taxon>Chordata</taxon>
        <taxon>Craniata</taxon>
        <taxon>Vertebrata</taxon>
        <taxon>Euteleostomi</taxon>
        <taxon>Archelosauria</taxon>
        <taxon>Archosauria</taxon>
        <taxon>Dinosauria</taxon>
        <taxon>Saurischia</taxon>
        <taxon>Theropoda</taxon>
        <taxon>Coelurosauria</taxon>
        <taxon>Aves</taxon>
        <taxon>Neognathae</taxon>
        <taxon>Neoaves</taxon>
        <taxon>Telluraves</taxon>
        <taxon>Australaves</taxon>
        <taxon>Passeriformes</taxon>
        <taxon>Tyrannidae</taxon>
        <taxon>Neopipo</taxon>
    </lineage>
</organism>
<accession>A0A7K4RFM2</accession>
<evidence type="ECO:0000256" key="3">
    <source>
        <dbReference type="ARBA" id="ARBA00022679"/>
    </source>
</evidence>
<evidence type="ECO:0000256" key="1">
    <source>
        <dbReference type="ARBA" id="ARBA00010879"/>
    </source>
</evidence>
<dbReference type="InterPro" id="IPR000477">
    <property type="entry name" value="RT_dom"/>
</dbReference>
<evidence type="ECO:0000256" key="5">
    <source>
        <dbReference type="ARBA" id="ARBA00022722"/>
    </source>
</evidence>
<dbReference type="Proteomes" id="UP000556200">
    <property type="component" value="Unassembled WGS sequence"/>
</dbReference>
<dbReference type="Pfam" id="PF00078">
    <property type="entry name" value="RVT_1"/>
    <property type="match status" value="1"/>
</dbReference>
<reference evidence="10 11" key="1">
    <citation type="submission" date="2019-09" db="EMBL/GenBank/DDBJ databases">
        <title>Bird 10,000 Genomes (B10K) Project - Family phase.</title>
        <authorList>
            <person name="Zhang G."/>
        </authorList>
    </citation>
    <scope>NUCLEOTIDE SEQUENCE [LARGE SCALE GENOMIC DNA]</scope>
    <source>
        <strain evidence="10">B10K-DU-004-15</strain>
        <tissue evidence="10">Mixed tissue sample</tissue>
    </source>
</reference>
<keyword evidence="5" id="KW-0540">Nuclease</keyword>
<comment type="similarity">
    <text evidence="1">Belongs to the beta type-B retroviral polymerase family. HERV class-II K(HML-2) pol subfamily.</text>
</comment>
<proteinExistence type="inferred from homology"/>
<dbReference type="GO" id="GO:0004523">
    <property type="term" value="F:RNA-DNA hybrid ribonuclease activity"/>
    <property type="evidence" value="ECO:0007669"/>
    <property type="project" value="UniProtKB-EC"/>
</dbReference>
<evidence type="ECO:0000256" key="7">
    <source>
        <dbReference type="ARBA" id="ARBA00022801"/>
    </source>
</evidence>
<dbReference type="EMBL" id="VYZA01003531">
    <property type="protein sequence ID" value="NWQ72020.1"/>
    <property type="molecule type" value="Genomic_DNA"/>
</dbReference>
<dbReference type="Pfam" id="PF06817">
    <property type="entry name" value="RVT_thumb"/>
    <property type="match status" value="1"/>
</dbReference>
<evidence type="ECO:0000256" key="2">
    <source>
        <dbReference type="ARBA" id="ARBA00012180"/>
    </source>
</evidence>
<dbReference type="AlphaFoldDB" id="A0A7K4RFM2"/>
<sequence length="293" mass="33581">DAPCFAFSIPSINHAEPMQRYHWVVLPQRMRNSPMICQTVVAKIIQPVLKLFPCVTIYHYMDDILIAAAQETDLQAVLHSLTKVIQEAGLQIAPEKIQLMEPWTYLGWQIAQQEITPQPLTIKVTDTISLNDLQRLLGAVNWLRPILGITNEELHPLFKLLKGDPALSSKRTLTKEAKQALQLCLQAIENRQGRQRYLNLPICLALIANLEWLFLSHSPPETVWTINDLFARLIIKGREWLQIMDGQDPEVIYIPATRDNLDWLLAEDPGFQIALVDYKGDWSVHFPKHCLWA</sequence>
<keyword evidence="11" id="KW-1185">Reference proteome</keyword>
<comment type="caution">
    <text evidence="10">The sequence shown here is derived from an EMBL/GenBank/DDBJ whole genome shotgun (WGS) entry which is preliminary data.</text>
</comment>
<evidence type="ECO:0000256" key="8">
    <source>
        <dbReference type="ARBA" id="ARBA00022918"/>
    </source>
</evidence>
<dbReference type="Gene3D" id="3.10.10.10">
    <property type="entry name" value="HIV Type 1 Reverse Transcriptase, subunit A, domain 1"/>
    <property type="match status" value="1"/>
</dbReference>
<evidence type="ECO:0000256" key="6">
    <source>
        <dbReference type="ARBA" id="ARBA00022759"/>
    </source>
</evidence>
<dbReference type="InterPro" id="IPR010661">
    <property type="entry name" value="RVT_thumb"/>
</dbReference>
<keyword evidence="7" id="KW-0378">Hydrolase</keyword>
<feature type="non-terminal residue" evidence="10">
    <location>
        <position position="1"/>
    </location>
</feature>
<name>A0A7K4RFM2_9TYRA</name>
<feature type="non-terminal residue" evidence="10">
    <location>
        <position position="293"/>
    </location>
</feature>
<dbReference type="PROSITE" id="PS50878">
    <property type="entry name" value="RT_POL"/>
    <property type="match status" value="1"/>
</dbReference>
<gene>
    <name evidence="10" type="primary">Ervk18_4</name>
    <name evidence="10" type="ORF">NEOCIN_R14205</name>
</gene>
<evidence type="ECO:0000313" key="11">
    <source>
        <dbReference type="Proteomes" id="UP000556200"/>
    </source>
</evidence>
<dbReference type="GO" id="GO:0003964">
    <property type="term" value="F:RNA-directed DNA polymerase activity"/>
    <property type="evidence" value="ECO:0007669"/>
    <property type="project" value="UniProtKB-KW"/>
</dbReference>
<dbReference type="Gene3D" id="3.30.70.270">
    <property type="match status" value="2"/>
</dbReference>
<dbReference type="InterPro" id="IPR043128">
    <property type="entry name" value="Rev_trsase/Diguanyl_cyclase"/>
</dbReference>
<dbReference type="GO" id="GO:0035613">
    <property type="term" value="F:RNA stem-loop binding"/>
    <property type="evidence" value="ECO:0007669"/>
    <property type="project" value="TreeGrafter"/>
</dbReference>
<protein>
    <recommendedName>
        <fullName evidence="2">ribonuclease H</fullName>
        <ecNumber evidence="2">3.1.26.4</ecNumber>
    </recommendedName>
</protein>
<dbReference type="InterPro" id="IPR043502">
    <property type="entry name" value="DNA/RNA_pol_sf"/>
</dbReference>
<dbReference type="EC" id="3.1.26.4" evidence="2"/>
<dbReference type="PANTHER" id="PTHR41694:SF3">
    <property type="entry name" value="RNA-DIRECTED DNA POLYMERASE-RELATED"/>
    <property type="match status" value="1"/>
</dbReference>
<keyword evidence="8" id="KW-0695">RNA-directed DNA polymerase</keyword>
<keyword evidence="4" id="KW-0548">Nucleotidyltransferase</keyword>
<keyword evidence="6" id="KW-0255">Endonuclease</keyword>
<feature type="domain" description="Reverse transcriptase" evidence="9">
    <location>
        <begin position="1"/>
        <end position="110"/>
    </location>
</feature>
<evidence type="ECO:0000256" key="4">
    <source>
        <dbReference type="ARBA" id="ARBA00022695"/>
    </source>
</evidence>